<dbReference type="RefSeq" id="WP_214092153.1">
    <property type="nucleotide sequence ID" value="NZ_JAHCLR010000008.1"/>
</dbReference>
<feature type="transmembrane region" description="Helical" evidence="1">
    <location>
        <begin position="326"/>
        <end position="347"/>
    </location>
</feature>
<protein>
    <submittedName>
        <fullName evidence="2">Uncharacterized protein</fullName>
    </submittedName>
</protein>
<keyword evidence="1" id="KW-0472">Membrane</keyword>
<sequence length="483" mass="52215">MTDPAAEVDALITELAPGARSPAVRRCDVILVTGPWLAGVSAMAATLRERLPERLVAEATDLAPGEVPVAVVFVVSAAATLTESDCALLVAAAAHTDPVIGVLSKIDLHPQWEQLLQTDRDILADYAPRYRDIAWVGAAAAPEHAEPLVDDLVAELTKLLDDAGLARRNRLRAWEFQLTTDVDRIDRDARGAGRQARVTLLQEQRESVVRQRRLAKSEQTVALRSRISQARVQLAHFARKRCSSVRGELAEDAAGMTRRRLPEFEAYVRDRVAEVVAEVDEGVTEHLADVAKELDLTEQPAPEPGTRPEIDVAEPELKSRRLETQLMMLLGAGFGLGVALTLSRLFAHLAPGLTAVGAAVCAVVGLAVTVWMVGIRGLLRDRAALDRWVTEVTSALRSAMEELVALRVLAAEPALTAELAERTEAAGAQAADRVAVIDRELHEHAAATARAAAVRDRQLPALREALQAVRSELGEPNIERTGE</sequence>
<name>A0ABS5RK08_9MYCO</name>
<evidence type="ECO:0000256" key="1">
    <source>
        <dbReference type="SAM" id="Phobius"/>
    </source>
</evidence>
<feature type="transmembrane region" description="Helical" evidence="1">
    <location>
        <begin position="353"/>
        <end position="373"/>
    </location>
</feature>
<accession>A0ABS5RK08</accession>
<dbReference type="EMBL" id="JAHCLR010000008">
    <property type="protein sequence ID" value="MBS9533269.1"/>
    <property type="molecule type" value="Genomic_DNA"/>
</dbReference>
<dbReference type="Proteomes" id="UP001519535">
    <property type="component" value="Unassembled WGS sequence"/>
</dbReference>
<proteinExistence type="predicted"/>
<evidence type="ECO:0000313" key="3">
    <source>
        <dbReference type="Proteomes" id="UP001519535"/>
    </source>
</evidence>
<keyword evidence="1" id="KW-1133">Transmembrane helix</keyword>
<organism evidence="2 3">
    <name type="scientific">Mycolicibacter acidiphilus</name>
    <dbReference type="NCBI Taxonomy" id="2835306"/>
    <lineage>
        <taxon>Bacteria</taxon>
        <taxon>Bacillati</taxon>
        <taxon>Actinomycetota</taxon>
        <taxon>Actinomycetes</taxon>
        <taxon>Mycobacteriales</taxon>
        <taxon>Mycobacteriaceae</taxon>
        <taxon>Mycolicibacter</taxon>
    </lineage>
</organism>
<evidence type="ECO:0000313" key="2">
    <source>
        <dbReference type="EMBL" id="MBS9533269.1"/>
    </source>
</evidence>
<keyword evidence="3" id="KW-1185">Reference proteome</keyword>
<dbReference type="InterPro" id="IPR027417">
    <property type="entry name" value="P-loop_NTPase"/>
</dbReference>
<comment type="caution">
    <text evidence="2">The sequence shown here is derived from an EMBL/GenBank/DDBJ whole genome shotgun (WGS) entry which is preliminary data.</text>
</comment>
<dbReference type="SUPFAM" id="SSF52540">
    <property type="entry name" value="P-loop containing nucleoside triphosphate hydrolases"/>
    <property type="match status" value="1"/>
</dbReference>
<gene>
    <name evidence="2" type="ORF">KIH27_06650</name>
</gene>
<reference evidence="2 3" key="1">
    <citation type="submission" date="2021-05" db="EMBL/GenBank/DDBJ databases">
        <title>Mycobacterium acidophilum sp. nov., an extremely acid-tolerant member of the genus Mycobacterium.</title>
        <authorList>
            <person name="Xia J."/>
        </authorList>
    </citation>
    <scope>NUCLEOTIDE SEQUENCE [LARGE SCALE GENOMIC DNA]</scope>
    <source>
        <strain evidence="2 3">M1</strain>
    </source>
</reference>
<keyword evidence="1" id="KW-0812">Transmembrane</keyword>